<dbReference type="Gene3D" id="2.60.450.10">
    <property type="entry name" value="Lipopolysaccharide (LPS) transport protein A like domain"/>
    <property type="match status" value="1"/>
</dbReference>
<evidence type="ECO:0000313" key="6">
    <source>
        <dbReference type="EMBL" id="MFC3153775.1"/>
    </source>
</evidence>
<feature type="domain" description="Organic solvent tolerance-like N-terminal" evidence="5">
    <location>
        <begin position="47"/>
        <end position="156"/>
    </location>
</feature>
<feature type="chain" id="PRO_5044931384" description="Lipopolysaccharide export system protein LptA" evidence="4">
    <location>
        <begin position="37"/>
        <end position="182"/>
    </location>
</feature>
<dbReference type="PANTHER" id="PTHR36504">
    <property type="entry name" value="LIPOPOLYSACCHARIDE EXPORT SYSTEM PROTEIN LPTA"/>
    <property type="match status" value="1"/>
</dbReference>
<dbReference type="NCBIfam" id="TIGR03002">
    <property type="entry name" value="outer_YhbN_LptA"/>
    <property type="match status" value="1"/>
</dbReference>
<comment type="subunit">
    <text evidence="4">Component of the lipopolysaccharide transport and assembly complex.</text>
</comment>
<keyword evidence="2 4" id="KW-0732">Signal</keyword>
<dbReference type="PANTHER" id="PTHR36504:SF1">
    <property type="entry name" value="LIPOPOLYSACCHARIDE EXPORT SYSTEM PROTEIN LPTA"/>
    <property type="match status" value="1"/>
</dbReference>
<dbReference type="InterPro" id="IPR052037">
    <property type="entry name" value="LPS_export_LptA"/>
</dbReference>
<dbReference type="Proteomes" id="UP001595548">
    <property type="component" value="Unassembled WGS sequence"/>
</dbReference>
<evidence type="ECO:0000256" key="3">
    <source>
        <dbReference type="ARBA" id="ARBA00022764"/>
    </source>
</evidence>
<evidence type="ECO:0000259" key="5">
    <source>
        <dbReference type="Pfam" id="PF03968"/>
    </source>
</evidence>
<dbReference type="EMBL" id="JBHRTL010000001">
    <property type="protein sequence ID" value="MFC3153775.1"/>
    <property type="molecule type" value="Genomic_DNA"/>
</dbReference>
<protein>
    <recommendedName>
        <fullName evidence="4">Lipopolysaccharide export system protein LptA</fullName>
    </recommendedName>
</protein>
<comment type="caution">
    <text evidence="6">The sequence shown here is derived from an EMBL/GenBank/DDBJ whole genome shotgun (WGS) entry which is preliminary data.</text>
</comment>
<evidence type="ECO:0000256" key="4">
    <source>
        <dbReference type="HAMAP-Rule" id="MF_01914"/>
    </source>
</evidence>
<reference evidence="7" key="1">
    <citation type="journal article" date="2019" name="Int. J. Syst. Evol. Microbiol.">
        <title>The Global Catalogue of Microorganisms (GCM) 10K type strain sequencing project: providing services to taxonomists for standard genome sequencing and annotation.</title>
        <authorList>
            <consortium name="The Broad Institute Genomics Platform"/>
            <consortium name="The Broad Institute Genome Sequencing Center for Infectious Disease"/>
            <person name="Wu L."/>
            <person name="Ma J."/>
        </authorList>
    </citation>
    <scope>NUCLEOTIDE SEQUENCE [LARGE SCALE GENOMIC DNA]</scope>
    <source>
        <strain evidence="7">KCTC 52141</strain>
    </source>
</reference>
<keyword evidence="1 4" id="KW-0813">Transport</keyword>
<evidence type="ECO:0000256" key="2">
    <source>
        <dbReference type="ARBA" id="ARBA00022729"/>
    </source>
</evidence>
<dbReference type="RefSeq" id="WP_339616462.1">
    <property type="nucleotide sequence ID" value="NZ_AP031500.1"/>
</dbReference>
<organism evidence="6 7">
    <name type="scientific">Gilvimarinus japonicus</name>
    <dbReference type="NCBI Taxonomy" id="1796469"/>
    <lineage>
        <taxon>Bacteria</taxon>
        <taxon>Pseudomonadati</taxon>
        <taxon>Pseudomonadota</taxon>
        <taxon>Gammaproteobacteria</taxon>
        <taxon>Cellvibrionales</taxon>
        <taxon>Cellvibrionaceae</taxon>
        <taxon>Gilvimarinus</taxon>
    </lineage>
</organism>
<keyword evidence="3 4" id="KW-0574">Periplasm</keyword>
<feature type="signal peptide" evidence="4">
    <location>
        <begin position="1"/>
        <end position="36"/>
    </location>
</feature>
<accession>A0ABV7HMR9</accession>
<gene>
    <name evidence="4 6" type="primary">lptA</name>
    <name evidence="6" type="ORF">ACFOEB_01040</name>
</gene>
<evidence type="ECO:0000256" key="1">
    <source>
        <dbReference type="ARBA" id="ARBA00022448"/>
    </source>
</evidence>
<comment type="similarity">
    <text evidence="4">Belongs to the LptA family.</text>
</comment>
<dbReference type="InterPro" id="IPR014340">
    <property type="entry name" value="LptA"/>
</dbReference>
<dbReference type="Pfam" id="PF03968">
    <property type="entry name" value="LptD_N"/>
    <property type="match status" value="1"/>
</dbReference>
<name>A0ABV7HMR9_9GAMM</name>
<evidence type="ECO:0000313" key="7">
    <source>
        <dbReference type="Proteomes" id="UP001595548"/>
    </source>
</evidence>
<keyword evidence="7" id="KW-1185">Reference proteome</keyword>
<comment type="function">
    <text evidence="4">Involved in the assembly of lipopolysaccharide (LPS). Required for the translocation of LPS from the inner membrane to the outer membrane. May form a bridge between the inner membrane and the outer membrane, via interactions with LptC and LptD, thereby facilitating LPS transfer across the periplasm.</text>
</comment>
<dbReference type="InterPro" id="IPR005653">
    <property type="entry name" value="OstA-like_N"/>
</dbReference>
<sequence precursor="true">MPLNDIKRYLKTGLFPRVPALALAAAMAMIATTAHALPDDREQDFQLQADKQLFDQKNGLVTYTGSARLQQGSLIIDAERIVVHFKSDNSVAKIEASGSPAHFEQQPQADKGKVFAEAHEISYDHDKRTVTLSNSAKIEQDGAIMQGHSIHYDLARELINAQSDDNSNERIKMVIPAGATEK</sequence>
<proteinExistence type="inferred from homology"/>
<dbReference type="HAMAP" id="MF_01914">
    <property type="entry name" value="LPS_assembly_LptA"/>
    <property type="match status" value="1"/>
</dbReference>
<comment type="subcellular location">
    <subcellularLocation>
        <location evidence="4">Periplasm</location>
    </subcellularLocation>
</comment>